<reference evidence="2" key="1">
    <citation type="journal article" date="2022" name="Mol. Ecol. Resour.">
        <title>The genomes of chicory, endive, great burdock and yacon provide insights into Asteraceae palaeo-polyploidization history and plant inulin production.</title>
        <authorList>
            <person name="Fan W."/>
            <person name="Wang S."/>
            <person name="Wang H."/>
            <person name="Wang A."/>
            <person name="Jiang F."/>
            <person name="Liu H."/>
            <person name="Zhao H."/>
            <person name="Xu D."/>
            <person name="Zhang Y."/>
        </authorList>
    </citation>
    <scope>NUCLEOTIDE SEQUENCE [LARGE SCALE GENOMIC DNA]</scope>
    <source>
        <strain evidence="2">cv. Punajuju</strain>
    </source>
</reference>
<evidence type="ECO:0000313" key="1">
    <source>
        <dbReference type="EMBL" id="KAI3792017.1"/>
    </source>
</evidence>
<comment type="caution">
    <text evidence="1">The sequence shown here is derived from an EMBL/GenBank/DDBJ whole genome shotgun (WGS) entry which is preliminary data.</text>
</comment>
<gene>
    <name evidence="1" type="ORF">L2E82_05886</name>
</gene>
<proteinExistence type="predicted"/>
<organism evidence="1 2">
    <name type="scientific">Cichorium intybus</name>
    <name type="common">Chicory</name>
    <dbReference type="NCBI Taxonomy" id="13427"/>
    <lineage>
        <taxon>Eukaryota</taxon>
        <taxon>Viridiplantae</taxon>
        <taxon>Streptophyta</taxon>
        <taxon>Embryophyta</taxon>
        <taxon>Tracheophyta</taxon>
        <taxon>Spermatophyta</taxon>
        <taxon>Magnoliopsida</taxon>
        <taxon>eudicotyledons</taxon>
        <taxon>Gunneridae</taxon>
        <taxon>Pentapetalae</taxon>
        <taxon>asterids</taxon>
        <taxon>campanulids</taxon>
        <taxon>Asterales</taxon>
        <taxon>Asteraceae</taxon>
        <taxon>Cichorioideae</taxon>
        <taxon>Cichorieae</taxon>
        <taxon>Cichoriinae</taxon>
        <taxon>Cichorium</taxon>
    </lineage>
</organism>
<keyword evidence="2" id="KW-1185">Reference proteome</keyword>
<dbReference type="Proteomes" id="UP001055811">
    <property type="component" value="Linkage Group LG01"/>
</dbReference>
<accession>A0ACB9H8Z2</accession>
<name>A0ACB9H8Z2_CICIN</name>
<sequence length="706" mass="77417">MRRARSLSGLGAMRRLRSVAPSTVHAGHSSEYVVSELEWSSPGEVSPGMSSSSGIGSDSRYYDSLVARYGFQPEDGVELPTDEAIFSFPPAGKIGMYLKHFKVGYRLPTSDFFMEVLDYYHVHVHQLVPNGVNKVIAFELLSRAVHLEPDLYVFRHFFRFTRASTGNNYTFCVRQDRPTLVTDQKGTARNWSQHFIWVNEHRVGAMKHRVDPITDRAFTLFPAKEAIAKVLRSFHVVGGELPEYILAGAGMSTSWRLRGKMPEFFTIVDGRENDIRFTDVLAKNYRGSLHYREIPLVDRVLPSRAFRHEAFITRASAVQEEERRKDVSTGALVFSAVDGRVVDTEVGERCGSSGALVKRCAGLFAVGEGSGNVVLPRRLRPRRLAGSGGGRVLFPPSLLCFGTPPPLGSMEGGHVASAGIFVPGWSLSEGARLSNYHAALEFTQHVFPPGTRSEMGSYSPADLVGSLRYAAAQSACFFGESANRLEQMLAVNADRSSLQQELDAARAELVKHEGLLGDLQSQVASLQAVKEEVIQLREQTSLLGREKTELEGALLTVKSENEGLHIQLESAERDAAERDRVAQAKTQALEEAETDLSWLLTNGIVGVVDLVMESRDFGMGVHRLREVCVAAGQAQGYARAIKDMKAGKEIAGEEEEPPLDIGLEVDEAVDAFMNVDYATAFKLGELGVPDLKALLDPSSVAGPSRS</sequence>
<reference evidence="1 2" key="2">
    <citation type="journal article" date="2022" name="Mol. Ecol. Resour.">
        <title>The genomes of chicory, endive, great burdock and yacon provide insights into Asteraceae paleo-polyploidization history and plant inulin production.</title>
        <authorList>
            <person name="Fan W."/>
            <person name="Wang S."/>
            <person name="Wang H."/>
            <person name="Wang A."/>
            <person name="Jiang F."/>
            <person name="Liu H."/>
            <person name="Zhao H."/>
            <person name="Xu D."/>
            <person name="Zhang Y."/>
        </authorList>
    </citation>
    <scope>NUCLEOTIDE SEQUENCE [LARGE SCALE GENOMIC DNA]</scope>
    <source>
        <strain evidence="2">cv. Punajuju</strain>
        <tissue evidence="1">Leaves</tissue>
    </source>
</reference>
<protein>
    <submittedName>
        <fullName evidence="1">Uncharacterized protein</fullName>
    </submittedName>
</protein>
<dbReference type="EMBL" id="CM042009">
    <property type="protein sequence ID" value="KAI3792017.1"/>
    <property type="molecule type" value="Genomic_DNA"/>
</dbReference>
<evidence type="ECO:0000313" key="2">
    <source>
        <dbReference type="Proteomes" id="UP001055811"/>
    </source>
</evidence>